<dbReference type="SMART" id="SM00052">
    <property type="entry name" value="EAL"/>
    <property type="match status" value="1"/>
</dbReference>
<dbReference type="EMBL" id="AAQH01000003">
    <property type="protein sequence ID" value="EAT13012.1"/>
    <property type="molecule type" value="Genomic_DNA"/>
</dbReference>
<dbReference type="FunFam" id="3.30.70.270:FF:000001">
    <property type="entry name" value="Diguanylate cyclase domain protein"/>
    <property type="match status" value="1"/>
</dbReference>
<protein>
    <submittedName>
        <fullName evidence="8">Predicted signal transduction protein containing a membrane domain, an EAL and a GGDEF domain</fullName>
    </submittedName>
</protein>
<dbReference type="PANTHER" id="PTHR44757">
    <property type="entry name" value="DIGUANYLATE CYCLASE DGCP"/>
    <property type="match status" value="1"/>
</dbReference>
<organism evidence="8 9">
    <name type="scientific">Bermanella marisrubri</name>
    <dbReference type="NCBI Taxonomy" id="207949"/>
    <lineage>
        <taxon>Bacteria</taxon>
        <taxon>Pseudomonadati</taxon>
        <taxon>Pseudomonadota</taxon>
        <taxon>Gammaproteobacteria</taxon>
        <taxon>Oceanospirillales</taxon>
        <taxon>Oceanospirillaceae</taxon>
        <taxon>Bermanella</taxon>
    </lineage>
</organism>
<sequence>MWLSKLHLKTKLIGAILLTSVIAVMLTSYALVRYDRLQEIENVSEDMRILAAIVANRSTAALIFGDARQAEANLKALGENPNVSMACIYDASGSVFAYHHFVHLDQKPCPDEPQESELSIGTNLLEIYEPIELDGLNIGTLYMNLNLGWLAQRWQEQLVFIVMVTVLSLLLSLALAKYLQHLLVKPIQKIAATARDITRKQDYSLRAEREVKDELGEMVDVFNSMLSKIEQERSDLTSSEEKFRQLASLSPVGIFQINLKHDITYVNNRWSDITGIRQPNATLEHWLSHIRQEDRRAAVRAWRNLIENHQEFVVEVGFERNRDQITWAIIEASVLYDGQGEIYGYMGAISDITDLKVAQLQMENLAFFDPLTGLSNRRLFKDRLHKSISESKRRGSFVALLFLDLDQFKRINDSLGHDAGDVLLEETARRLENSVRESDTVSRIGGDEFTVLLNDVENTHGVRHIAEKILKKVCRPIMVKNQEIINTVSIGITLAPTDGDDVNTLMRNADMAMYQAKAMGRNNYQFFSEEMNKEMMGYLEIEKDLRHSIDYPEDFIIYYQPKIELHSGRFVGAEALIRWKPEGKDMIPPDRFIPIAEESGLIVPIGAHVIRQACLQVKYMINTGIWPEDGKVAINLSARQFSDPDLICKLQEILEQTKCPVHVLEFEITESTLMDNVENAIFTMRQIKEMGISIAIDDFGTGYSSLAYLKRFPIDVLKVDRSFVMDIPNDLNDMEITAAVIAMAHKLHLQVVAEGIETQEQIDFLKSNYCEYGQGFMIARPMPSDELERFIQRPLQANLM</sequence>
<dbReference type="InterPro" id="IPR033417">
    <property type="entry name" value="CHASE8"/>
</dbReference>
<dbReference type="CDD" id="cd06225">
    <property type="entry name" value="HAMP"/>
    <property type="match status" value="1"/>
</dbReference>
<dbReference type="CDD" id="cd00130">
    <property type="entry name" value="PAS"/>
    <property type="match status" value="1"/>
</dbReference>
<dbReference type="InterPro" id="IPR000700">
    <property type="entry name" value="PAS-assoc_C"/>
</dbReference>
<dbReference type="RefSeq" id="WP_007018083.1">
    <property type="nucleotide sequence ID" value="NZ_CH724115.1"/>
</dbReference>
<keyword evidence="2" id="KW-0812">Transmembrane</keyword>
<comment type="cofactor">
    <cofactor evidence="1">
        <name>Mg(2+)</name>
        <dbReference type="ChEBI" id="CHEBI:18420"/>
    </cofactor>
</comment>
<evidence type="ECO:0000256" key="1">
    <source>
        <dbReference type="ARBA" id="ARBA00001946"/>
    </source>
</evidence>
<dbReference type="PROSITE" id="PS50113">
    <property type="entry name" value="PAC"/>
    <property type="match status" value="1"/>
</dbReference>
<feature type="domain" description="HAMP" evidence="6">
    <location>
        <begin position="181"/>
        <end position="234"/>
    </location>
</feature>
<evidence type="ECO:0000259" key="3">
    <source>
        <dbReference type="PROSITE" id="PS50112"/>
    </source>
</evidence>
<dbReference type="GO" id="GO:0003824">
    <property type="term" value="F:catalytic activity"/>
    <property type="evidence" value="ECO:0007669"/>
    <property type="project" value="UniProtKB-ARBA"/>
</dbReference>
<name>Q1N453_9GAMM</name>
<dbReference type="InterPro" id="IPR000160">
    <property type="entry name" value="GGDEF_dom"/>
</dbReference>
<keyword evidence="2" id="KW-0472">Membrane</keyword>
<dbReference type="InterPro" id="IPR013767">
    <property type="entry name" value="PAS_fold"/>
</dbReference>
<dbReference type="CDD" id="cd01949">
    <property type="entry name" value="GGDEF"/>
    <property type="match status" value="1"/>
</dbReference>
<dbReference type="InterPro" id="IPR035965">
    <property type="entry name" value="PAS-like_dom_sf"/>
</dbReference>
<dbReference type="HOGENOM" id="CLU_000445_70_46_6"/>
<evidence type="ECO:0000259" key="5">
    <source>
        <dbReference type="PROSITE" id="PS50883"/>
    </source>
</evidence>
<dbReference type="GO" id="GO:0007165">
    <property type="term" value="P:signal transduction"/>
    <property type="evidence" value="ECO:0007669"/>
    <property type="project" value="InterPro"/>
</dbReference>
<dbReference type="SUPFAM" id="SSF55073">
    <property type="entry name" value="Nucleotide cyclase"/>
    <property type="match status" value="1"/>
</dbReference>
<dbReference type="Gene3D" id="3.30.450.20">
    <property type="entry name" value="PAS domain"/>
    <property type="match status" value="1"/>
</dbReference>
<dbReference type="SUPFAM" id="SSF141868">
    <property type="entry name" value="EAL domain-like"/>
    <property type="match status" value="1"/>
</dbReference>
<dbReference type="InterPro" id="IPR043128">
    <property type="entry name" value="Rev_trsase/Diguanyl_cyclase"/>
</dbReference>
<dbReference type="Gene3D" id="3.30.70.270">
    <property type="match status" value="1"/>
</dbReference>
<feature type="domain" description="PAS" evidence="3">
    <location>
        <begin position="239"/>
        <end position="309"/>
    </location>
</feature>
<dbReference type="InterPro" id="IPR001633">
    <property type="entry name" value="EAL_dom"/>
</dbReference>
<dbReference type="Gene3D" id="3.20.20.450">
    <property type="entry name" value="EAL domain"/>
    <property type="match status" value="1"/>
</dbReference>
<feature type="domain" description="PAC" evidence="4">
    <location>
        <begin position="312"/>
        <end position="364"/>
    </location>
</feature>
<dbReference type="PROSITE" id="PS50883">
    <property type="entry name" value="EAL"/>
    <property type="match status" value="1"/>
</dbReference>
<dbReference type="PROSITE" id="PS50112">
    <property type="entry name" value="PAS"/>
    <property type="match status" value="1"/>
</dbReference>
<dbReference type="Pfam" id="PF00563">
    <property type="entry name" value="EAL"/>
    <property type="match status" value="1"/>
</dbReference>
<dbReference type="Proteomes" id="UP000004263">
    <property type="component" value="Unassembled WGS sequence"/>
</dbReference>
<feature type="domain" description="GGDEF" evidence="7">
    <location>
        <begin position="396"/>
        <end position="529"/>
    </location>
</feature>
<feature type="domain" description="EAL" evidence="5">
    <location>
        <begin position="538"/>
        <end position="795"/>
    </location>
</feature>
<dbReference type="SMART" id="SM00086">
    <property type="entry name" value="PAC"/>
    <property type="match status" value="1"/>
</dbReference>
<evidence type="ECO:0000313" key="9">
    <source>
        <dbReference type="Proteomes" id="UP000004263"/>
    </source>
</evidence>
<dbReference type="InterPro" id="IPR035919">
    <property type="entry name" value="EAL_sf"/>
</dbReference>
<dbReference type="STRING" id="207949.RED65_14987"/>
<dbReference type="SUPFAM" id="SSF55785">
    <property type="entry name" value="PYP-like sensor domain (PAS domain)"/>
    <property type="match status" value="1"/>
</dbReference>
<evidence type="ECO:0000259" key="7">
    <source>
        <dbReference type="PROSITE" id="PS50887"/>
    </source>
</evidence>
<dbReference type="InterPro" id="IPR052155">
    <property type="entry name" value="Biofilm_reg_signaling"/>
</dbReference>
<reference evidence="8 9" key="1">
    <citation type="submission" date="2006-03" db="EMBL/GenBank/DDBJ databases">
        <authorList>
            <person name="Pinhassi J."/>
            <person name="Pedros-Alio C."/>
            <person name="Ferriera S."/>
            <person name="Johnson J."/>
            <person name="Kravitz S."/>
            <person name="Halpern A."/>
            <person name="Remington K."/>
            <person name="Beeson K."/>
            <person name="Tran B."/>
            <person name="Rogers Y.-H."/>
            <person name="Friedman R."/>
            <person name="Venter J.C."/>
        </authorList>
    </citation>
    <scope>NUCLEOTIDE SEQUENCE [LARGE SCALE GENOMIC DNA]</scope>
    <source>
        <strain evidence="8 9">RED65</strain>
    </source>
</reference>
<dbReference type="InterPro" id="IPR029787">
    <property type="entry name" value="Nucleotide_cyclase"/>
</dbReference>
<dbReference type="CDD" id="cd01948">
    <property type="entry name" value="EAL"/>
    <property type="match status" value="1"/>
</dbReference>
<keyword evidence="9" id="KW-1185">Reference proteome</keyword>
<dbReference type="SMART" id="SM00091">
    <property type="entry name" value="PAS"/>
    <property type="match status" value="1"/>
</dbReference>
<accession>Q1N453</accession>
<evidence type="ECO:0000259" key="6">
    <source>
        <dbReference type="PROSITE" id="PS50885"/>
    </source>
</evidence>
<evidence type="ECO:0000259" key="4">
    <source>
        <dbReference type="PROSITE" id="PS50113"/>
    </source>
</evidence>
<dbReference type="AlphaFoldDB" id="Q1N453"/>
<dbReference type="Pfam" id="PF17152">
    <property type="entry name" value="CHASE8"/>
    <property type="match status" value="1"/>
</dbReference>
<dbReference type="GO" id="GO:0016020">
    <property type="term" value="C:membrane"/>
    <property type="evidence" value="ECO:0007669"/>
    <property type="project" value="InterPro"/>
</dbReference>
<evidence type="ECO:0000313" key="8">
    <source>
        <dbReference type="EMBL" id="EAT13012.1"/>
    </source>
</evidence>
<dbReference type="Pfam" id="PF00672">
    <property type="entry name" value="HAMP"/>
    <property type="match status" value="1"/>
</dbReference>
<feature type="transmembrane region" description="Helical" evidence="2">
    <location>
        <begin position="12"/>
        <end position="32"/>
    </location>
</feature>
<dbReference type="SMART" id="SM00267">
    <property type="entry name" value="GGDEF"/>
    <property type="match status" value="1"/>
</dbReference>
<comment type="caution">
    <text evidence="8">The sequence shown here is derived from an EMBL/GenBank/DDBJ whole genome shotgun (WGS) entry which is preliminary data.</text>
</comment>
<dbReference type="PANTHER" id="PTHR44757:SF2">
    <property type="entry name" value="BIOFILM ARCHITECTURE MAINTENANCE PROTEIN MBAA"/>
    <property type="match status" value="1"/>
</dbReference>
<dbReference type="Pfam" id="PF00989">
    <property type="entry name" value="PAS"/>
    <property type="match status" value="1"/>
</dbReference>
<dbReference type="InterPro" id="IPR001610">
    <property type="entry name" value="PAC"/>
</dbReference>
<keyword evidence="2" id="KW-1133">Transmembrane helix</keyword>
<dbReference type="Pfam" id="PF00990">
    <property type="entry name" value="GGDEF"/>
    <property type="match status" value="1"/>
</dbReference>
<dbReference type="OrthoDB" id="9816034at2"/>
<gene>
    <name evidence="8" type="ORF">RED65_14987</name>
</gene>
<dbReference type="NCBIfam" id="TIGR00254">
    <property type="entry name" value="GGDEF"/>
    <property type="match status" value="1"/>
</dbReference>
<dbReference type="GO" id="GO:0006355">
    <property type="term" value="P:regulation of DNA-templated transcription"/>
    <property type="evidence" value="ECO:0007669"/>
    <property type="project" value="InterPro"/>
</dbReference>
<dbReference type="SMART" id="SM00304">
    <property type="entry name" value="HAMP"/>
    <property type="match status" value="1"/>
</dbReference>
<proteinExistence type="predicted"/>
<dbReference type="InterPro" id="IPR003660">
    <property type="entry name" value="HAMP_dom"/>
</dbReference>
<feature type="transmembrane region" description="Helical" evidence="2">
    <location>
        <begin position="158"/>
        <end position="179"/>
    </location>
</feature>
<dbReference type="PROSITE" id="PS50885">
    <property type="entry name" value="HAMP"/>
    <property type="match status" value="1"/>
</dbReference>
<dbReference type="PROSITE" id="PS50887">
    <property type="entry name" value="GGDEF"/>
    <property type="match status" value="1"/>
</dbReference>
<dbReference type="InterPro" id="IPR000014">
    <property type="entry name" value="PAS"/>
</dbReference>
<evidence type="ECO:0000256" key="2">
    <source>
        <dbReference type="SAM" id="Phobius"/>
    </source>
</evidence>
<dbReference type="NCBIfam" id="TIGR00229">
    <property type="entry name" value="sensory_box"/>
    <property type="match status" value="1"/>
</dbReference>
<dbReference type="Gene3D" id="6.10.340.10">
    <property type="match status" value="1"/>
</dbReference>